<sequence>QQNEVISPILFYVFILEILTDILLGGTQNWSIERRSKRLNNATTTVSLQETSSTMPIERRPKHLNIKLQLQLFLCKKRQALPQLNVDLNVLIVEKAVSLQEMLSTTPIERRPKHLNKTLSTTPILSRQHTPEISRSPSEASSTSILSDQSNSEVGITSFEVNGVSNQQNSETSTQALDLKPIYDVFDQPWLQCTADPIPFSQTYELESTSDLYEEQYPRRTSTFLDTTNQPFTLTLGPVNIFRQDVSVFEIATFVADHPEILSMANMIHQSKQRSWDQSSVLKEHLIREQSTLSQNQNKEQQLISESTLEELKCLFLRTRNPVQMAFDQLVATVLPTSKLADDDFHQLLEKSKAMFNEFCYTFNKNLKNLADEYIKNSRLSRYIDYDVTKKVLNKYLSNARESEFTEVTQNALKKFT</sequence>
<feature type="transmembrane region" description="Helical" evidence="2">
    <location>
        <begin position="6"/>
        <end position="27"/>
    </location>
</feature>
<keyword evidence="2" id="KW-0812">Transmembrane</keyword>
<proteinExistence type="predicted"/>
<evidence type="ECO:0000313" key="3">
    <source>
        <dbReference type="EMBL" id="CAG8614782.1"/>
    </source>
</evidence>
<dbReference type="EMBL" id="CAJVPZ010009966">
    <property type="protein sequence ID" value="CAG8614782.1"/>
    <property type="molecule type" value="Genomic_DNA"/>
</dbReference>
<reference evidence="3" key="1">
    <citation type="submission" date="2021-06" db="EMBL/GenBank/DDBJ databases">
        <authorList>
            <person name="Kallberg Y."/>
            <person name="Tangrot J."/>
            <person name="Rosling A."/>
        </authorList>
    </citation>
    <scope>NUCLEOTIDE SEQUENCE</scope>
    <source>
        <strain evidence="3">IN212</strain>
    </source>
</reference>
<dbReference type="OrthoDB" id="2445134at2759"/>
<dbReference type="AlphaFoldDB" id="A0A9N9CWQ1"/>
<organism evidence="3 4">
    <name type="scientific">Racocetra fulgida</name>
    <dbReference type="NCBI Taxonomy" id="60492"/>
    <lineage>
        <taxon>Eukaryota</taxon>
        <taxon>Fungi</taxon>
        <taxon>Fungi incertae sedis</taxon>
        <taxon>Mucoromycota</taxon>
        <taxon>Glomeromycotina</taxon>
        <taxon>Glomeromycetes</taxon>
        <taxon>Diversisporales</taxon>
        <taxon>Gigasporaceae</taxon>
        <taxon>Racocetra</taxon>
    </lineage>
</organism>
<evidence type="ECO:0000256" key="1">
    <source>
        <dbReference type="SAM" id="MobiDB-lite"/>
    </source>
</evidence>
<name>A0A9N9CWQ1_9GLOM</name>
<feature type="non-terminal residue" evidence="3">
    <location>
        <position position="1"/>
    </location>
</feature>
<feature type="region of interest" description="Disordered" evidence="1">
    <location>
        <begin position="115"/>
        <end position="149"/>
    </location>
</feature>
<comment type="caution">
    <text evidence="3">The sequence shown here is derived from an EMBL/GenBank/DDBJ whole genome shotgun (WGS) entry which is preliminary data.</text>
</comment>
<keyword evidence="2" id="KW-1133">Transmembrane helix</keyword>
<feature type="compositionally biased region" description="Polar residues" evidence="1">
    <location>
        <begin position="117"/>
        <end position="149"/>
    </location>
</feature>
<evidence type="ECO:0000256" key="2">
    <source>
        <dbReference type="SAM" id="Phobius"/>
    </source>
</evidence>
<keyword evidence="2" id="KW-0472">Membrane</keyword>
<keyword evidence="4" id="KW-1185">Reference proteome</keyword>
<dbReference type="Proteomes" id="UP000789396">
    <property type="component" value="Unassembled WGS sequence"/>
</dbReference>
<gene>
    <name evidence="3" type="ORF">RFULGI_LOCUS7124</name>
</gene>
<accession>A0A9N9CWQ1</accession>
<evidence type="ECO:0000313" key="4">
    <source>
        <dbReference type="Proteomes" id="UP000789396"/>
    </source>
</evidence>
<protein>
    <submittedName>
        <fullName evidence="3">6592_t:CDS:1</fullName>
    </submittedName>
</protein>